<dbReference type="Pfam" id="PF13639">
    <property type="entry name" value="zf-RING_2"/>
    <property type="match status" value="1"/>
</dbReference>
<sequence length="188" mass="19520">MASSAASHGSHSRKLLLLQQQQGPLPAPASAEPALRRSNSVEAGVIMILAVLLCALIAAVVASVVVRCALRVARWAWAWAEPPRAAAPPASVPCFRGCAAAAAAARVKSEAALTTASDLKPYSTSEAAGGEAECAICLSEFAHGEFVRVLPNCKHGFHAQCVDRWLASRLSCPTCRRCLFDGGVGSAD</sequence>
<dbReference type="AlphaFoldDB" id="A0AAQ3Q2Z1"/>
<dbReference type="PANTHER" id="PTHR46905:SF21">
    <property type="entry name" value="RING-TYPE E3 UBIQUITIN TRANSFERASE"/>
    <property type="match status" value="1"/>
</dbReference>
<dbReference type="InterPro" id="IPR013083">
    <property type="entry name" value="Znf_RING/FYVE/PHD"/>
</dbReference>
<evidence type="ECO:0000256" key="1">
    <source>
        <dbReference type="ARBA" id="ARBA00004167"/>
    </source>
</evidence>
<dbReference type="Proteomes" id="UP001327560">
    <property type="component" value="Chromosome 1"/>
</dbReference>
<evidence type="ECO:0000259" key="11">
    <source>
        <dbReference type="PROSITE" id="PS50089"/>
    </source>
</evidence>
<dbReference type="SUPFAM" id="SSF57850">
    <property type="entry name" value="RING/U-box"/>
    <property type="match status" value="1"/>
</dbReference>
<dbReference type="GO" id="GO:0016020">
    <property type="term" value="C:membrane"/>
    <property type="evidence" value="ECO:0007669"/>
    <property type="project" value="UniProtKB-SubCell"/>
</dbReference>
<comment type="similarity">
    <text evidence="8">Belongs to the RING-type zinc finger family. ATL subfamily.</text>
</comment>
<evidence type="ECO:0000256" key="4">
    <source>
        <dbReference type="ARBA" id="ARBA00022723"/>
    </source>
</evidence>
<organism evidence="12 13">
    <name type="scientific">Canna indica</name>
    <name type="common">Indian-shot</name>
    <dbReference type="NCBI Taxonomy" id="4628"/>
    <lineage>
        <taxon>Eukaryota</taxon>
        <taxon>Viridiplantae</taxon>
        <taxon>Streptophyta</taxon>
        <taxon>Embryophyta</taxon>
        <taxon>Tracheophyta</taxon>
        <taxon>Spermatophyta</taxon>
        <taxon>Magnoliopsida</taxon>
        <taxon>Liliopsida</taxon>
        <taxon>Zingiberales</taxon>
        <taxon>Cannaceae</taxon>
        <taxon>Canna</taxon>
    </lineage>
</organism>
<keyword evidence="7 10" id="KW-0472">Membrane</keyword>
<evidence type="ECO:0000256" key="7">
    <source>
        <dbReference type="ARBA" id="ARBA00023136"/>
    </source>
</evidence>
<feature type="domain" description="RING-type" evidence="11">
    <location>
        <begin position="134"/>
        <end position="176"/>
    </location>
</feature>
<accession>A0AAQ3Q2Z1</accession>
<keyword evidence="9" id="KW-0863">Zinc-finger</keyword>
<comment type="subcellular location">
    <subcellularLocation>
        <location evidence="1">Membrane</location>
        <topology evidence="1">Single-pass membrane protein</topology>
    </subcellularLocation>
</comment>
<evidence type="ECO:0000256" key="5">
    <source>
        <dbReference type="ARBA" id="ARBA00022833"/>
    </source>
</evidence>
<dbReference type="GO" id="GO:0016567">
    <property type="term" value="P:protein ubiquitination"/>
    <property type="evidence" value="ECO:0007669"/>
    <property type="project" value="InterPro"/>
</dbReference>
<evidence type="ECO:0000256" key="3">
    <source>
        <dbReference type="ARBA" id="ARBA00022692"/>
    </source>
</evidence>
<dbReference type="PROSITE" id="PS50089">
    <property type="entry name" value="ZF_RING_2"/>
    <property type="match status" value="1"/>
</dbReference>
<keyword evidence="6 10" id="KW-1133">Transmembrane helix</keyword>
<protein>
    <recommendedName>
        <fullName evidence="11">RING-type domain-containing protein</fullName>
    </recommendedName>
</protein>
<evidence type="ECO:0000313" key="12">
    <source>
        <dbReference type="EMBL" id="WOK94630.1"/>
    </source>
</evidence>
<dbReference type="PANTHER" id="PTHR46905">
    <property type="entry name" value="RING-H2 FINGER PROTEIN ATL78"/>
    <property type="match status" value="1"/>
</dbReference>
<evidence type="ECO:0000256" key="8">
    <source>
        <dbReference type="ARBA" id="ARBA00024209"/>
    </source>
</evidence>
<dbReference type="InterPro" id="IPR044602">
    <property type="entry name" value="ATL10/ATL72-79-like"/>
</dbReference>
<feature type="transmembrane region" description="Helical" evidence="10">
    <location>
        <begin position="43"/>
        <end position="66"/>
    </location>
</feature>
<evidence type="ECO:0000256" key="10">
    <source>
        <dbReference type="SAM" id="Phobius"/>
    </source>
</evidence>
<dbReference type="GO" id="GO:0008270">
    <property type="term" value="F:zinc ion binding"/>
    <property type="evidence" value="ECO:0007669"/>
    <property type="project" value="UniProtKB-KW"/>
</dbReference>
<keyword evidence="4" id="KW-0479">Metal-binding</keyword>
<dbReference type="EMBL" id="CP136890">
    <property type="protein sequence ID" value="WOK94630.1"/>
    <property type="molecule type" value="Genomic_DNA"/>
</dbReference>
<dbReference type="GO" id="GO:0016740">
    <property type="term" value="F:transferase activity"/>
    <property type="evidence" value="ECO:0007669"/>
    <property type="project" value="UniProtKB-KW"/>
</dbReference>
<gene>
    <name evidence="12" type="ORF">Cni_G03335</name>
</gene>
<dbReference type="Gene3D" id="3.30.40.10">
    <property type="entry name" value="Zinc/RING finger domain, C3HC4 (zinc finger)"/>
    <property type="match status" value="1"/>
</dbReference>
<keyword evidence="5" id="KW-0862">Zinc</keyword>
<keyword evidence="3 10" id="KW-0812">Transmembrane</keyword>
<keyword evidence="2" id="KW-0808">Transferase</keyword>
<name>A0AAQ3Q2Z1_9LILI</name>
<dbReference type="InterPro" id="IPR001841">
    <property type="entry name" value="Znf_RING"/>
</dbReference>
<dbReference type="SMART" id="SM00184">
    <property type="entry name" value="RING"/>
    <property type="match status" value="1"/>
</dbReference>
<evidence type="ECO:0000256" key="6">
    <source>
        <dbReference type="ARBA" id="ARBA00022989"/>
    </source>
</evidence>
<evidence type="ECO:0000313" key="13">
    <source>
        <dbReference type="Proteomes" id="UP001327560"/>
    </source>
</evidence>
<evidence type="ECO:0000256" key="2">
    <source>
        <dbReference type="ARBA" id="ARBA00022679"/>
    </source>
</evidence>
<reference evidence="12 13" key="1">
    <citation type="submission" date="2023-10" db="EMBL/GenBank/DDBJ databases">
        <title>Chromosome-scale genome assembly provides insights into flower coloration mechanisms of Canna indica.</title>
        <authorList>
            <person name="Li C."/>
        </authorList>
    </citation>
    <scope>NUCLEOTIDE SEQUENCE [LARGE SCALE GENOMIC DNA]</scope>
    <source>
        <tissue evidence="12">Flower</tissue>
    </source>
</reference>
<proteinExistence type="inferred from homology"/>
<evidence type="ECO:0000256" key="9">
    <source>
        <dbReference type="PROSITE-ProRule" id="PRU00175"/>
    </source>
</evidence>
<keyword evidence="13" id="KW-1185">Reference proteome</keyword>